<evidence type="ECO:0000313" key="2">
    <source>
        <dbReference type="Proteomes" id="UP000735302"/>
    </source>
</evidence>
<accession>A0AAV4BNG3</accession>
<gene>
    <name evidence="1" type="ORF">PoB_004751000</name>
</gene>
<sequence length="158" mass="17520">MVISKKSSNIKCNIVSKDEIQKHVLRALDSIHHQGLRIALGVFRTSPFKGLYAEAESPGLYTSPEPSYCPLGFQNVAILKACMLRLRAMDSIHHQSLRIALGAFRTSPIKGLYAEAGEPWTLYIIRAFVLPTGLSERRLLKACTLRLESLLSNIGEPS</sequence>
<dbReference type="Proteomes" id="UP000735302">
    <property type="component" value="Unassembled WGS sequence"/>
</dbReference>
<dbReference type="AlphaFoldDB" id="A0AAV4BNG3"/>
<dbReference type="EMBL" id="BLXT01005251">
    <property type="protein sequence ID" value="GFO21005.1"/>
    <property type="molecule type" value="Genomic_DNA"/>
</dbReference>
<protein>
    <submittedName>
        <fullName evidence="1">Ribonuclease hi</fullName>
    </submittedName>
</protein>
<proteinExistence type="predicted"/>
<comment type="caution">
    <text evidence="1">The sequence shown here is derived from an EMBL/GenBank/DDBJ whole genome shotgun (WGS) entry which is preliminary data.</text>
</comment>
<evidence type="ECO:0000313" key="1">
    <source>
        <dbReference type="EMBL" id="GFO21005.1"/>
    </source>
</evidence>
<organism evidence="1 2">
    <name type="scientific">Plakobranchus ocellatus</name>
    <dbReference type="NCBI Taxonomy" id="259542"/>
    <lineage>
        <taxon>Eukaryota</taxon>
        <taxon>Metazoa</taxon>
        <taxon>Spiralia</taxon>
        <taxon>Lophotrochozoa</taxon>
        <taxon>Mollusca</taxon>
        <taxon>Gastropoda</taxon>
        <taxon>Heterobranchia</taxon>
        <taxon>Euthyneura</taxon>
        <taxon>Panpulmonata</taxon>
        <taxon>Sacoglossa</taxon>
        <taxon>Placobranchoidea</taxon>
        <taxon>Plakobranchidae</taxon>
        <taxon>Plakobranchus</taxon>
    </lineage>
</organism>
<keyword evidence="2" id="KW-1185">Reference proteome</keyword>
<reference evidence="1 2" key="1">
    <citation type="journal article" date="2021" name="Elife">
        <title>Chloroplast acquisition without the gene transfer in kleptoplastic sea slugs, Plakobranchus ocellatus.</title>
        <authorList>
            <person name="Maeda T."/>
            <person name="Takahashi S."/>
            <person name="Yoshida T."/>
            <person name="Shimamura S."/>
            <person name="Takaki Y."/>
            <person name="Nagai Y."/>
            <person name="Toyoda A."/>
            <person name="Suzuki Y."/>
            <person name="Arimoto A."/>
            <person name="Ishii H."/>
            <person name="Satoh N."/>
            <person name="Nishiyama T."/>
            <person name="Hasebe M."/>
            <person name="Maruyama T."/>
            <person name="Minagawa J."/>
            <person name="Obokata J."/>
            <person name="Shigenobu S."/>
        </authorList>
    </citation>
    <scope>NUCLEOTIDE SEQUENCE [LARGE SCALE GENOMIC DNA]</scope>
</reference>
<name>A0AAV4BNG3_9GAST</name>